<dbReference type="AlphaFoldDB" id="A0A175R495"/>
<evidence type="ECO:0000313" key="2">
    <source>
        <dbReference type="Proteomes" id="UP000078272"/>
    </source>
</evidence>
<sequence>MRETLTDWSAEDVRRRVLARGASDLEHDSGDHILNPDLEQLVERAAAR</sequence>
<accession>A0A175R495</accession>
<organism evidence="1 2">
    <name type="scientific">Aureimonas ureilytica</name>
    <dbReference type="NCBI Taxonomy" id="401562"/>
    <lineage>
        <taxon>Bacteria</taxon>
        <taxon>Pseudomonadati</taxon>
        <taxon>Pseudomonadota</taxon>
        <taxon>Alphaproteobacteria</taxon>
        <taxon>Hyphomicrobiales</taxon>
        <taxon>Aurantimonadaceae</taxon>
        <taxon>Aureimonas</taxon>
    </lineage>
</organism>
<name>A0A175R495_9HYPH</name>
<dbReference type="PATRIC" id="fig|401562.3.peg.3471"/>
<dbReference type="EMBL" id="LDPZ01000046">
    <property type="protein sequence ID" value="KTQ86954.1"/>
    <property type="molecule type" value="Genomic_DNA"/>
</dbReference>
<reference evidence="1 2" key="1">
    <citation type="journal article" date="2016" name="Front. Microbiol.">
        <title>Genomic Resource of Rice Seed Associated Bacteria.</title>
        <authorList>
            <person name="Midha S."/>
            <person name="Bansal K."/>
            <person name="Sharma S."/>
            <person name="Kumar N."/>
            <person name="Patil P.P."/>
            <person name="Chaudhry V."/>
            <person name="Patil P.B."/>
        </authorList>
    </citation>
    <scope>NUCLEOTIDE SEQUENCE [LARGE SCALE GENOMIC DNA]</scope>
    <source>
        <strain evidence="1 2">NS226</strain>
    </source>
</reference>
<feature type="non-terminal residue" evidence="1">
    <location>
        <position position="48"/>
    </location>
</feature>
<comment type="caution">
    <text evidence="1">The sequence shown here is derived from an EMBL/GenBank/DDBJ whole genome shotgun (WGS) entry which is preliminary data.</text>
</comment>
<gene>
    <name evidence="1" type="ORF">NS226_17665</name>
</gene>
<protein>
    <submittedName>
        <fullName evidence="1">DNA mismatch repair protein MutT</fullName>
    </submittedName>
</protein>
<dbReference type="Proteomes" id="UP000078272">
    <property type="component" value="Unassembled WGS sequence"/>
</dbReference>
<evidence type="ECO:0000313" key="1">
    <source>
        <dbReference type="EMBL" id="KTQ86954.1"/>
    </source>
</evidence>
<proteinExistence type="predicted"/>